<keyword evidence="5 7" id="KW-0472">Membrane</keyword>
<dbReference type="Proteomes" id="UP001187343">
    <property type="component" value="Unassembled WGS sequence"/>
</dbReference>
<keyword evidence="3 7" id="KW-0812">Transmembrane</keyword>
<evidence type="ECO:0000259" key="13">
    <source>
        <dbReference type="Pfam" id="PF23486"/>
    </source>
</evidence>
<evidence type="ECO:0000256" key="7">
    <source>
        <dbReference type="SAM" id="Phobius"/>
    </source>
</evidence>
<name>A0AA88TW26_9TELE</name>
<evidence type="ECO:0000256" key="3">
    <source>
        <dbReference type="ARBA" id="ARBA00022692"/>
    </source>
</evidence>
<sequence>MLNRGLSQTDKLEVTAWAAAGDNTSRSRCKVTGVRRDSGKKLSPPHFLPCLRQFGLTSLERYKVVSRGLKSVCESRGGGSDLVPRFSSSLPTYLPVSCQLQGAESSFFLREATQEVMRNGSLQTRSEPLFLHLPDAGPAPLLSVNCSYGNLTTEAPVPPELLQGALPRSFHTSTHLTLGWKVRAHLVSRRIGVDRPQIQVLFYLAGRRWEDVDPPAELLPCIRVVGIRDPGEGSVSTACRLEGNLGICVALLGIPTTWFNAPPPRRRTQEPIPVTVELHYSILPPEALGKECVAGRVQGKVVGQEGDMQRIGTVTLATGDNKAPRNRLRLDGDVEILAPPSPVKQGQTVGFQVLMNSAAATEQFTLRVQYGEGINFMVVKPSNLAAWEIKQEVVPGSSSLSMFCQRKASSTKEKLDGSFYEIMWVDFEIDNFINLRSSQSIRWQIEYPSTGASAEVISTIYISQRDLQGIVPIAEDTEILNTAILTGRRVAIPVKVVTVEQDGTVREVDDPVTCISTDEDVLKVSLSCDEVLVNGKEKNGHISLQVNFTYLYLTSQLELTVWVPRLPLQIDVSDAELSQVKGWRVPIITNKRPTRDSEDDEEDERKGRGCALQYQYALVRVLTHFVAEPSGPGGELVHMLGSDWSADITEMVLDFLKVEDTGIARLIDGRVLVGRDPGITNIQVISPFSDSILAEKTITVVDDKVTITDLGVQLVGSLSLSLQPSSTNNRAFYITTTAQDLLHTPKQEAIISAWIQYSDGSVTPLDIYDTKDFTLTITSLDENVVSTYQDHSLRWPVIVAEGEGQGALLRVEMMISETCQKSKRKSILAMGIGSVQVKFGQNDLEQRSGTHEENNLDNSTNEQRHKVLEPDKTSGGDSWKYTNTAVEREESVLKKVSTTAKTPLTSRSGSNKQGGGQNNNPVDYTSFPAQVDLPGGAESDLTQAPRGLSDLEIGMYALLGVFCLAILVFLINCVSFAFRYRHKQLPVLEQGNMNHAHDWVWLGNEADLMDHHGEHGPLAHNDECTTAIDRNEGCEESKYLLNGSGVQKSGSSHGRGIPHVHTDPRSCSGNDPSGKVEPLNNSPSAAKRKRVKFTSFATVLPDEGGPYTNSILIGNEDDIKWVCQDMDLGQSAELRSYMERLQDNL</sequence>
<reference evidence="15" key="1">
    <citation type="submission" date="2023-08" db="EMBL/GenBank/DDBJ databases">
        <title>Chromosome-level Genome Assembly of mud carp (Cirrhinus molitorella).</title>
        <authorList>
            <person name="Liu H."/>
        </authorList>
    </citation>
    <scope>NUCLEOTIDE SEQUENCE</scope>
    <source>
        <strain evidence="15">Prfri</strain>
        <tissue evidence="15">Muscle</tissue>
    </source>
</reference>
<proteinExistence type="inferred from homology"/>
<evidence type="ECO:0000256" key="4">
    <source>
        <dbReference type="ARBA" id="ARBA00022989"/>
    </source>
</evidence>
<feature type="compositionally biased region" description="Basic and acidic residues" evidence="6">
    <location>
        <begin position="862"/>
        <end position="874"/>
    </location>
</feature>
<evidence type="ECO:0000259" key="11">
    <source>
        <dbReference type="Pfam" id="PF23039"/>
    </source>
</evidence>
<evidence type="ECO:0000256" key="2">
    <source>
        <dbReference type="ARBA" id="ARBA00006166"/>
    </source>
</evidence>
<accession>A0AA88TW26</accession>
<evidence type="ECO:0000259" key="8">
    <source>
        <dbReference type="Pfam" id="PF15705"/>
    </source>
</evidence>
<feature type="domain" description="Transmembrane protein TMEM132 C-terminal" evidence="9">
    <location>
        <begin position="932"/>
        <end position="1006"/>
    </location>
</feature>
<dbReference type="InterPro" id="IPR055424">
    <property type="entry name" value="Ig_TMEM132_6th"/>
</dbReference>
<dbReference type="InterPro" id="IPR031435">
    <property type="entry name" value="TMEM132_N"/>
</dbReference>
<keyword evidence="4 7" id="KW-1133">Transmembrane helix</keyword>
<dbReference type="AlphaFoldDB" id="A0AA88TW26"/>
<dbReference type="EMBL" id="JAUYZG010000003">
    <property type="protein sequence ID" value="KAK2911056.1"/>
    <property type="molecule type" value="Genomic_DNA"/>
</dbReference>
<comment type="subcellular location">
    <subcellularLocation>
        <location evidence="1">Membrane</location>
        <topology evidence="1">Single-pass type I membrane protein</topology>
    </subcellularLocation>
</comment>
<keyword evidence="16" id="KW-1185">Reference proteome</keyword>
<dbReference type="Pfam" id="PF23039">
    <property type="entry name" value="TMEM132_3rd"/>
    <property type="match status" value="1"/>
</dbReference>
<feature type="compositionally biased region" description="Polar residues" evidence="6">
    <location>
        <begin position="896"/>
        <end position="907"/>
    </location>
</feature>
<evidence type="ECO:0000313" key="15">
    <source>
        <dbReference type="EMBL" id="KAK2911056.1"/>
    </source>
</evidence>
<gene>
    <name evidence="15" type="ORF">Q8A67_003189</name>
</gene>
<dbReference type="Pfam" id="PF15706">
    <property type="entry name" value="TMEM132_C"/>
    <property type="match status" value="1"/>
</dbReference>
<feature type="region of interest" description="Disordered" evidence="6">
    <location>
        <begin position="1045"/>
        <end position="1086"/>
    </location>
</feature>
<evidence type="ECO:0000259" key="14">
    <source>
        <dbReference type="Pfam" id="PF23487"/>
    </source>
</evidence>
<feature type="domain" description="Transmembrane protein TMEM132 cohesin-like" evidence="11">
    <location>
        <begin position="326"/>
        <end position="467"/>
    </location>
</feature>
<evidence type="ECO:0008006" key="17">
    <source>
        <dbReference type="Google" id="ProtNLM"/>
    </source>
</evidence>
<dbReference type="InterPro" id="IPR031437">
    <property type="entry name" value="Ig_TMEM132_4th"/>
</dbReference>
<comment type="caution">
    <text evidence="15">The sequence shown here is derived from an EMBL/GenBank/DDBJ whole genome shotgun (WGS) entry which is preliminary data.</text>
</comment>
<dbReference type="InterPro" id="IPR055421">
    <property type="entry name" value="TMEM132_3rd"/>
</dbReference>
<evidence type="ECO:0000313" key="16">
    <source>
        <dbReference type="Proteomes" id="UP001187343"/>
    </source>
</evidence>
<evidence type="ECO:0000259" key="12">
    <source>
        <dbReference type="Pfam" id="PF23481"/>
    </source>
</evidence>
<dbReference type="PANTHER" id="PTHR13388">
    <property type="entry name" value="DETONATOR, ISOFORM E"/>
    <property type="match status" value="1"/>
</dbReference>
<dbReference type="InterPro" id="IPR031436">
    <property type="entry name" value="TMEM132_C"/>
</dbReference>
<feature type="domain" description="Transmembrane protein TMEM132 N-terminal" evidence="8">
    <location>
        <begin position="96"/>
        <end position="162"/>
    </location>
</feature>
<dbReference type="InterPro" id="IPR026307">
    <property type="entry name" value="TMEM132"/>
</dbReference>
<feature type="transmembrane region" description="Helical" evidence="7">
    <location>
        <begin position="953"/>
        <end position="978"/>
    </location>
</feature>
<dbReference type="PANTHER" id="PTHR13388:SF28">
    <property type="entry name" value="TRANSMEMBRANE PROTEIN 132C"/>
    <property type="match status" value="1"/>
</dbReference>
<feature type="domain" description="Transmembrane protein TMEM132 second Ig-like" evidence="12">
    <location>
        <begin position="181"/>
        <end position="298"/>
    </location>
</feature>
<protein>
    <recommendedName>
        <fullName evidence="17">Transmembrane protein 132C</fullName>
    </recommendedName>
</protein>
<evidence type="ECO:0000259" key="9">
    <source>
        <dbReference type="Pfam" id="PF15706"/>
    </source>
</evidence>
<dbReference type="Pfam" id="PF23481">
    <property type="entry name" value="Ig_TMEM132_2nd"/>
    <property type="match status" value="1"/>
</dbReference>
<dbReference type="InterPro" id="IPR055422">
    <property type="entry name" value="Ig_TMEM132_2nd"/>
</dbReference>
<evidence type="ECO:0000259" key="10">
    <source>
        <dbReference type="Pfam" id="PF16070"/>
    </source>
</evidence>
<organism evidence="15 16">
    <name type="scientific">Cirrhinus molitorella</name>
    <name type="common">mud carp</name>
    <dbReference type="NCBI Taxonomy" id="172907"/>
    <lineage>
        <taxon>Eukaryota</taxon>
        <taxon>Metazoa</taxon>
        <taxon>Chordata</taxon>
        <taxon>Craniata</taxon>
        <taxon>Vertebrata</taxon>
        <taxon>Euteleostomi</taxon>
        <taxon>Actinopterygii</taxon>
        <taxon>Neopterygii</taxon>
        <taxon>Teleostei</taxon>
        <taxon>Ostariophysi</taxon>
        <taxon>Cypriniformes</taxon>
        <taxon>Cyprinidae</taxon>
        <taxon>Labeoninae</taxon>
        <taxon>Labeonini</taxon>
        <taxon>Cirrhinus</taxon>
    </lineage>
</organism>
<evidence type="ECO:0000256" key="5">
    <source>
        <dbReference type="ARBA" id="ARBA00023136"/>
    </source>
</evidence>
<dbReference type="Pfam" id="PF15705">
    <property type="entry name" value="TMEM132_N"/>
    <property type="match status" value="1"/>
</dbReference>
<dbReference type="Pfam" id="PF23486">
    <property type="entry name" value="Ig_TMEM132_5th"/>
    <property type="match status" value="1"/>
</dbReference>
<feature type="domain" description="Transmembrane protein TMEM132 sixth" evidence="14">
    <location>
        <begin position="706"/>
        <end position="821"/>
    </location>
</feature>
<feature type="region of interest" description="Disordered" evidence="6">
    <location>
        <begin position="846"/>
        <end position="879"/>
    </location>
</feature>
<dbReference type="Pfam" id="PF23487">
    <property type="entry name" value="Ig_TMEM132_6th"/>
    <property type="match status" value="1"/>
</dbReference>
<feature type="region of interest" description="Disordered" evidence="6">
    <location>
        <begin position="892"/>
        <end position="938"/>
    </location>
</feature>
<evidence type="ECO:0000256" key="1">
    <source>
        <dbReference type="ARBA" id="ARBA00004479"/>
    </source>
</evidence>
<comment type="similarity">
    <text evidence="2">Belongs to the TMEM132 family.</text>
</comment>
<feature type="domain" description="Transmembrane protein family 132 fourth" evidence="10">
    <location>
        <begin position="469"/>
        <end position="566"/>
    </location>
</feature>
<dbReference type="GO" id="GO:0016020">
    <property type="term" value="C:membrane"/>
    <property type="evidence" value="ECO:0007669"/>
    <property type="project" value="UniProtKB-SubCell"/>
</dbReference>
<feature type="domain" description="Transmembrane protein TMEM132 fifth" evidence="13">
    <location>
        <begin position="569"/>
        <end position="705"/>
    </location>
</feature>
<dbReference type="Pfam" id="PF16070">
    <property type="entry name" value="Ig_TMEM132_4th"/>
    <property type="match status" value="1"/>
</dbReference>
<dbReference type="InterPro" id="IPR055423">
    <property type="entry name" value="Ig_TMEM132_5th"/>
</dbReference>
<evidence type="ECO:0000256" key="6">
    <source>
        <dbReference type="SAM" id="MobiDB-lite"/>
    </source>
</evidence>